<dbReference type="EMBL" id="VSSQ01000250">
    <property type="protein sequence ID" value="MPL88083.1"/>
    <property type="molecule type" value="Genomic_DNA"/>
</dbReference>
<organism evidence="2">
    <name type="scientific">bioreactor metagenome</name>
    <dbReference type="NCBI Taxonomy" id="1076179"/>
    <lineage>
        <taxon>unclassified sequences</taxon>
        <taxon>metagenomes</taxon>
        <taxon>ecological metagenomes</taxon>
    </lineage>
</organism>
<proteinExistence type="predicted"/>
<dbReference type="InterPro" id="IPR036263">
    <property type="entry name" value="Chorismate_II_sf"/>
</dbReference>
<comment type="caution">
    <text evidence="2">The sequence shown here is derived from an EMBL/GenBank/DDBJ whole genome shotgun (WGS) entry which is preliminary data.</text>
</comment>
<dbReference type="Gene3D" id="1.20.59.10">
    <property type="entry name" value="Chorismate mutase"/>
    <property type="match status" value="1"/>
</dbReference>
<feature type="domain" description="Chorismate mutase" evidence="1">
    <location>
        <begin position="15"/>
        <end position="109"/>
    </location>
</feature>
<accession>A0A644VBE3</accession>
<gene>
    <name evidence="2" type="ORF">SDC9_34096</name>
</gene>
<dbReference type="InterPro" id="IPR036979">
    <property type="entry name" value="CM_dom_sf"/>
</dbReference>
<dbReference type="AlphaFoldDB" id="A0A644VBE3"/>
<dbReference type="GO" id="GO:0046417">
    <property type="term" value="P:chorismate metabolic process"/>
    <property type="evidence" value="ECO:0007669"/>
    <property type="project" value="InterPro"/>
</dbReference>
<sequence length="113" mass="13253">MEHQSLNKERFKDLESSKEILKSSREEIDNIDYELIDLIQKRTSLAKDIVMAKIALNMEIYDESREKLIYEKIVKIANEKNLNENTKNSIIEIVNILTSLSKSEQKKIIDKNL</sequence>
<dbReference type="Pfam" id="PF01817">
    <property type="entry name" value="CM_2"/>
    <property type="match status" value="1"/>
</dbReference>
<dbReference type="InterPro" id="IPR002701">
    <property type="entry name" value="CM_II_prokaryot"/>
</dbReference>
<evidence type="ECO:0000313" key="2">
    <source>
        <dbReference type="EMBL" id="MPL88083.1"/>
    </source>
</evidence>
<evidence type="ECO:0000259" key="1">
    <source>
        <dbReference type="PROSITE" id="PS51168"/>
    </source>
</evidence>
<protein>
    <recommendedName>
        <fullName evidence="1">Chorismate mutase domain-containing protein</fullName>
    </recommendedName>
</protein>
<reference evidence="2" key="1">
    <citation type="submission" date="2019-08" db="EMBL/GenBank/DDBJ databases">
        <authorList>
            <person name="Kucharzyk K."/>
            <person name="Murdoch R.W."/>
            <person name="Higgins S."/>
            <person name="Loffler F."/>
        </authorList>
    </citation>
    <scope>NUCLEOTIDE SEQUENCE</scope>
</reference>
<dbReference type="GO" id="GO:0004106">
    <property type="term" value="F:chorismate mutase activity"/>
    <property type="evidence" value="ECO:0007669"/>
    <property type="project" value="InterPro"/>
</dbReference>
<dbReference type="SMART" id="SM00830">
    <property type="entry name" value="CM_2"/>
    <property type="match status" value="1"/>
</dbReference>
<dbReference type="SUPFAM" id="SSF48600">
    <property type="entry name" value="Chorismate mutase II"/>
    <property type="match status" value="1"/>
</dbReference>
<name>A0A644VBE3_9ZZZZ</name>
<dbReference type="NCBIfam" id="NF004925">
    <property type="entry name" value="PRK06285.1"/>
    <property type="match status" value="1"/>
</dbReference>
<dbReference type="PROSITE" id="PS51168">
    <property type="entry name" value="CHORISMATE_MUT_2"/>
    <property type="match status" value="1"/>
</dbReference>